<gene>
    <name evidence="2" type="ORF">RDWZM_010240</name>
</gene>
<dbReference type="PROSITE" id="PS00018">
    <property type="entry name" value="EF_HAND_1"/>
    <property type="match status" value="1"/>
</dbReference>
<dbReference type="EMBL" id="JAPWDV010000004">
    <property type="protein sequence ID" value="KAJ6215740.1"/>
    <property type="molecule type" value="Genomic_DNA"/>
</dbReference>
<name>A0A9Q0RIV3_BLOTA</name>
<dbReference type="InterPro" id="IPR018247">
    <property type="entry name" value="EF_Hand_1_Ca_BS"/>
</dbReference>
<protein>
    <submittedName>
        <fullName evidence="2">Uncharacterized protein</fullName>
    </submittedName>
</protein>
<accession>A0A9Q0RIV3</accession>
<evidence type="ECO:0000313" key="2">
    <source>
        <dbReference type="EMBL" id="KAJ6215740.1"/>
    </source>
</evidence>
<feature type="signal peptide" evidence="1">
    <location>
        <begin position="1"/>
        <end position="30"/>
    </location>
</feature>
<feature type="chain" id="PRO_5040190974" evidence="1">
    <location>
        <begin position="31"/>
        <end position="168"/>
    </location>
</feature>
<evidence type="ECO:0000256" key="1">
    <source>
        <dbReference type="SAM" id="SignalP"/>
    </source>
</evidence>
<reference evidence="2" key="1">
    <citation type="submission" date="2022-12" db="EMBL/GenBank/DDBJ databases">
        <title>Genome assemblies of Blomia tropicalis.</title>
        <authorList>
            <person name="Cui Y."/>
        </authorList>
    </citation>
    <scope>NUCLEOTIDE SEQUENCE</scope>
    <source>
        <tissue evidence="2">Adult mites</tissue>
    </source>
</reference>
<dbReference type="Gene3D" id="1.10.238.10">
    <property type="entry name" value="EF-hand"/>
    <property type="match status" value="1"/>
</dbReference>
<dbReference type="AlphaFoldDB" id="A0A9Q0RIV3"/>
<sequence length="168" mass="19147">MDLQHHHRRLSQNIIVMIIFLSFCANIINGDDNSGGGGGGVLNEIKNSLLKDTAANVFDWVFGDPNDAKQYEHELEEHFSFLDNRIGNNVESKNSERSWAQLAESAGIKPQFFNFKAHDYDDNDRIDGLELMALILNEKVHEHDDRDRFRTEQDMANQINIASGNDMI</sequence>
<organism evidence="2 3">
    <name type="scientific">Blomia tropicalis</name>
    <name type="common">Mite</name>
    <dbReference type="NCBI Taxonomy" id="40697"/>
    <lineage>
        <taxon>Eukaryota</taxon>
        <taxon>Metazoa</taxon>
        <taxon>Ecdysozoa</taxon>
        <taxon>Arthropoda</taxon>
        <taxon>Chelicerata</taxon>
        <taxon>Arachnida</taxon>
        <taxon>Acari</taxon>
        <taxon>Acariformes</taxon>
        <taxon>Sarcoptiformes</taxon>
        <taxon>Astigmata</taxon>
        <taxon>Glycyphagoidea</taxon>
        <taxon>Echimyopodidae</taxon>
        <taxon>Blomia</taxon>
    </lineage>
</organism>
<keyword evidence="1" id="KW-0732">Signal</keyword>
<keyword evidence="3" id="KW-1185">Reference proteome</keyword>
<evidence type="ECO:0000313" key="3">
    <source>
        <dbReference type="Proteomes" id="UP001142055"/>
    </source>
</evidence>
<dbReference type="Proteomes" id="UP001142055">
    <property type="component" value="Chromosome 4"/>
</dbReference>
<comment type="caution">
    <text evidence="2">The sequence shown here is derived from an EMBL/GenBank/DDBJ whole genome shotgun (WGS) entry which is preliminary data.</text>
</comment>
<proteinExistence type="predicted"/>